<dbReference type="EMBL" id="JACIET010000003">
    <property type="protein sequence ID" value="MBB4014620.1"/>
    <property type="molecule type" value="Genomic_DNA"/>
</dbReference>
<dbReference type="InterPro" id="IPR001763">
    <property type="entry name" value="Rhodanese-like_dom"/>
</dbReference>
<keyword evidence="1" id="KW-1133">Transmembrane helix</keyword>
<feature type="transmembrane region" description="Helical" evidence="1">
    <location>
        <begin position="6"/>
        <end position="26"/>
    </location>
</feature>
<gene>
    <name evidence="3" type="ORF">GGR36_003976</name>
</gene>
<dbReference type="GO" id="GO:0016740">
    <property type="term" value="F:transferase activity"/>
    <property type="evidence" value="ECO:0007669"/>
    <property type="project" value="UniProtKB-KW"/>
</dbReference>
<dbReference type="PANTHER" id="PTHR43031:SF18">
    <property type="entry name" value="RHODANESE-RELATED SULFURTRANSFERASES"/>
    <property type="match status" value="1"/>
</dbReference>
<protein>
    <submittedName>
        <fullName evidence="3">Rhodanese-related sulfurtransferase</fullName>
    </submittedName>
</protein>
<evidence type="ECO:0000313" key="3">
    <source>
        <dbReference type="EMBL" id="MBB4014620.1"/>
    </source>
</evidence>
<evidence type="ECO:0000259" key="2">
    <source>
        <dbReference type="PROSITE" id="PS50206"/>
    </source>
</evidence>
<keyword evidence="1" id="KW-0472">Membrane</keyword>
<dbReference type="Proteomes" id="UP000561045">
    <property type="component" value="Unassembled WGS sequence"/>
</dbReference>
<dbReference type="Pfam" id="PF00581">
    <property type="entry name" value="Rhodanese"/>
    <property type="match status" value="1"/>
</dbReference>
<dbReference type="RefSeq" id="WP_183637502.1">
    <property type="nucleotide sequence ID" value="NZ_BAABLE010000008.1"/>
</dbReference>
<keyword evidence="1" id="KW-0812">Transmembrane</keyword>
<evidence type="ECO:0000313" key="4">
    <source>
        <dbReference type="Proteomes" id="UP000561045"/>
    </source>
</evidence>
<keyword evidence="3" id="KW-0808">Transferase</keyword>
<name>A0A840BNQ7_9RHOO</name>
<dbReference type="InterPro" id="IPR036873">
    <property type="entry name" value="Rhodanese-like_dom_sf"/>
</dbReference>
<sequence length="137" mass="14643">MEFIKQNIFLVVITIVSGGMLIAELLRGRGGASGLSPVEATLLINRENAVVIDVREAAEFATGHLPNAKNFPLGELEKRSAEITKLAKNKPVILVCQSGARSGRAMDTLKAAGLEKVFNLAGGIALWRKDNHPVVKA</sequence>
<dbReference type="InterPro" id="IPR050229">
    <property type="entry name" value="GlpE_sulfurtransferase"/>
</dbReference>
<reference evidence="3 4" key="1">
    <citation type="submission" date="2020-08" db="EMBL/GenBank/DDBJ databases">
        <title>Genomic Encyclopedia of Type Strains, Phase IV (KMG-IV): sequencing the most valuable type-strain genomes for metagenomic binning, comparative biology and taxonomic classification.</title>
        <authorList>
            <person name="Goeker M."/>
        </authorList>
    </citation>
    <scope>NUCLEOTIDE SEQUENCE [LARGE SCALE GENOMIC DNA]</scope>
    <source>
        <strain evidence="3 4">DSM 106739</strain>
    </source>
</reference>
<feature type="domain" description="Rhodanese" evidence="2">
    <location>
        <begin position="45"/>
        <end position="136"/>
    </location>
</feature>
<keyword evidence="4" id="KW-1185">Reference proteome</keyword>
<dbReference type="Gene3D" id="3.40.250.10">
    <property type="entry name" value="Rhodanese-like domain"/>
    <property type="match status" value="1"/>
</dbReference>
<accession>A0A840BNQ7</accession>
<dbReference type="SUPFAM" id="SSF52821">
    <property type="entry name" value="Rhodanese/Cell cycle control phosphatase"/>
    <property type="match status" value="1"/>
</dbReference>
<proteinExistence type="predicted"/>
<dbReference type="PROSITE" id="PS50206">
    <property type="entry name" value="RHODANESE_3"/>
    <property type="match status" value="1"/>
</dbReference>
<organism evidence="3 4">
    <name type="scientific">Niveibacterium umoris</name>
    <dbReference type="NCBI Taxonomy" id="1193620"/>
    <lineage>
        <taxon>Bacteria</taxon>
        <taxon>Pseudomonadati</taxon>
        <taxon>Pseudomonadota</taxon>
        <taxon>Betaproteobacteria</taxon>
        <taxon>Rhodocyclales</taxon>
        <taxon>Rhodocyclaceae</taxon>
        <taxon>Niveibacterium</taxon>
    </lineage>
</organism>
<dbReference type="CDD" id="cd00158">
    <property type="entry name" value="RHOD"/>
    <property type="match status" value="1"/>
</dbReference>
<dbReference type="PANTHER" id="PTHR43031">
    <property type="entry name" value="FAD-DEPENDENT OXIDOREDUCTASE"/>
    <property type="match status" value="1"/>
</dbReference>
<dbReference type="SMART" id="SM00450">
    <property type="entry name" value="RHOD"/>
    <property type="match status" value="1"/>
</dbReference>
<dbReference type="AlphaFoldDB" id="A0A840BNQ7"/>
<evidence type="ECO:0000256" key="1">
    <source>
        <dbReference type="SAM" id="Phobius"/>
    </source>
</evidence>
<comment type="caution">
    <text evidence="3">The sequence shown here is derived from an EMBL/GenBank/DDBJ whole genome shotgun (WGS) entry which is preliminary data.</text>
</comment>